<reference evidence="2 3" key="1">
    <citation type="submission" date="2022-05" db="EMBL/GenBank/DDBJ databases">
        <authorList>
            <person name="Zhou X."/>
            <person name="Li K."/>
            <person name="Man Y."/>
        </authorList>
    </citation>
    <scope>NUCLEOTIDE SEQUENCE [LARGE SCALE GENOMIC DNA]</scope>
    <source>
        <strain evidence="2 3">MS405</strain>
    </source>
</reference>
<keyword evidence="1" id="KW-1133">Transmembrane helix</keyword>
<accession>A0ABY4PZY8</accession>
<gene>
    <name evidence="2" type="ORF">M4V62_32370</name>
</gene>
<name>A0ABY4PZY8_9ACTN</name>
<organism evidence="2 3">
    <name type="scientific">Streptomyces durmitorensis</name>
    <dbReference type="NCBI Taxonomy" id="319947"/>
    <lineage>
        <taxon>Bacteria</taxon>
        <taxon>Bacillati</taxon>
        <taxon>Actinomycetota</taxon>
        <taxon>Actinomycetes</taxon>
        <taxon>Kitasatosporales</taxon>
        <taxon>Streptomycetaceae</taxon>
        <taxon>Streptomyces</taxon>
    </lineage>
</organism>
<feature type="transmembrane region" description="Helical" evidence="1">
    <location>
        <begin position="43"/>
        <end position="67"/>
    </location>
</feature>
<dbReference type="Proteomes" id="UP000829992">
    <property type="component" value="Chromosome"/>
</dbReference>
<sequence>MYEYRNPALGSVDTESWVPRPARPTWQLTLQFIATVIVLPVWWVLWLAFAIVLIGIAMITEIFTYIIPGYERGFEKVMDATLGRMELWPLWAVTWPELRHEGDADFYRARVDKHLDKWTKKLSAPKDPKTPELPKECVVPLRFYRGVGGSYVVRTATPLGWDLQPSEPEKEIKLGWVAAAAEPSA</sequence>
<evidence type="ECO:0000256" key="1">
    <source>
        <dbReference type="SAM" id="Phobius"/>
    </source>
</evidence>
<keyword evidence="1" id="KW-0812">Transmembrane</keyword>
<dbReference type="EMBL" id="CP097289">
    <property type="protein sequence ID" value="UQT59386.1"/>
    <property type="molecule type" value="Genomic_DNA"/>
</dbReference>
<keyword evidence="3" id="KW-1185">Reference proteome</keyword>
<protein>
    <submittedName>
        <fullName evidence="2">Uncharacterized protein</fullName>
    </submittedName>
</protein>
<evidence type="ECO:0000313" key="2">
    <source>
        <dbReference type="EMBL" id="UQT59386.1"/>
    </source>
</evidence>
<proteinExistence type="predicted"/>
<keyword evidence="1" id="KW-0472">Membrane</keyword>
<evidence type="ECO:0000313" key="3">
    <source>
        <dbReference type="Proteomes" id="UP000829992"/>
    </source>
</evidence>
<dbReference type="RefSeq" id="WP_249590737.1">
    <property type="nucleotide sequence ID" value="NZ_BAAAQL010000013.1"/>
</dbReference>